<comment type="caution">
    <text evidence="2">The sequence shown here is derived from an EMBL/GenBank/DDBJ whole genome shotgun (WGS) entry which is preliminary data.</text>
</comment>
<dbReference type="Proteomes" id="UP000838749">
    <property type="component" value="Unassembled WGS sequence"/>
</dbReference>
<proteinExistence type="predicted"/>
<protein>
    <recommendedName>
        <fullName evidence="4">DUF3298 domain-containing protein</fullName>
    </recommendedName>
</protein>
<reference evidence="2" key="1">
    <citation type="submission" date="2021-12" db="EMBL/GenBank/DDBJ databases">
        <authorList>
            <person name="Criscuolo A."/>
        </authorList>
    </citation>
    <scope>NUCLEOTIDE SEQUENCE</scope>
    <source>
        <strain evidence="2">CIP111894</strain>
    </source>
</reference>
<evidence type="ECO:0008006" key="4">
    <source>
        <dbReference type="Google" id="ProtNLM"/>
    </source>
</evidence>
<keyword evidence="1" id="KW-0812">Transmembrane</keyword>
<keyword evidence="3" id="KW-1185">Reference proteome</keyword>
<gene>
    <name evidence="2" type="ORF">PAECIP111894_03461</name>
</gene>
<sequence>MNNKDLFKTIGYVDGNLVEKANTARRTNKRTYAKWVTMAACAALVLGVAIYTSPLKPSLTNSPQISQQTPVSAPTGVRKILNYNGFRYAFVSDGAQFKFTGMKPEKSLGTIDFDINQEIGKNDGGEVVEKDFSSTFAVGGKLYEIPTYPSKFRIAVKVEEYYYLAEIVAKVDDSTMTVKEYLDMSDLNKHAKELQVLNHVGNDVLKKLTDHASVESFIDGLYNAKTADLSNKEYEAIAEAQSQGKSYQLKFNLKDGTYMGMYIIPELKVVSMGDAYYHLPDTFFEQSGDLFSGLKQEVLPLY</sequence>
<name>A0ABM9BGT1_9BACL</name>
<accession>A0ABM9BGT1</accession>
<feature type="transmembrane region" description="Helical" evidence="1">
    <location>
        <begin position="32"/>
        <end position="51"/>
    </location>
</feature>
<evidence type="ECO:0000256" key="1">
    <source>
        <dbReference type="SAM" id="Phobius"/>
    </source>
</evidence>
<evidence type="ECO:0000313" key="3">
    <source>
        <dbReference type="Proteomes" id="UP000838749"/>
    </source>
</evidence>
<dbReference type="EMBL" id="CAKMAB010000018">
    <property type="protein sequence ID" value="CAH1057303.1"/>
    <property type="molecule type" value="Genomic_DNA"/>
</dbReference>
<keyword evidence="1" id="KW-0472">Membrane</keyword>
<evidence type="ECO:0000313" key="2">
    <source>
        <dbReference type="EMBL" id="CAH1057303.1"/>
    </source>
</evidence>
<dbReference type="RefSeq" id="WP_234535892.1">
    <property type="nucleotide sequence ID" value="NZ_CAKMAB010000018.1"/>
</dbReference>
<keyword evidence="1" id="KW-1133">Transmembrane helix</keyword>
<organism evidence="2 3">
    <name type="scientific">Paenibacillus pseudetheri</name>
    <dbReference type="NCBI Taxonomy" id="2897682"/>
    <lineage>
        <taxon>Bacteria</taxon>
        <taxon>Bacillati</taxon>
        <taxon>Bacillota</taxon>
        <taxon>Bacilli</taxon>
        <taxon>Bacillales</taxon>
        <taxon>Paenibacillaceae</taxon>
        <taxon>Paenibacillus</taxon>
    </lineage>
</organism>